<dbReference type="EMBL" id="CM001196">
    <property type="protein sequence ID" value="EGP92284.1"/>
    <property type="molecule type" value="Genomic_DNA"/>
</dbReference>
<evidence type="ECO:0000256" key="1">
    <source>
        <dbReference type="SAM" id="MobiDB-lite"/>
    </source>
</evidence>
<keyword evidence="3" id="KW-1185">Reference proteome</keyword>
<gene>
    <name evidence="2" type="ORF">MYCGRDRAFT_102519</name>
</gene>
<dbReference type="GeneID" id="13394922"/>
<evidence type="ECO:0000313" key="2">
    <source>
        <dbReference type="EMBL" id="EGP92284.1"/>
    </source>
</evidence>
<dbReference type="RefSeq" id="XP_003857308.1">
    <property type="nucleotide sequence ID" value="XM_003857260.1"/>
</dbReference>
<dbReference type="HOGENOM" id="CLU_2298538_0_0_1"/>
<dbReference type="Proteomes" id="UP000008062">
    <property type="component" value="Chromosome 1"/>
</dbReference>
<dbReference type="AlphaFoldDB" id="F9WWL5"/>
<evidence type="ECO:0000313" key="3">
    <source>
        <dbReference type="Proteomes" id="UP000008062"/>
    </source>
</evidence>
<feature type="non-terminal residue" evidence="2">
    <location>
        <position position="101"/>
    </location>
</feature>
<sequence>QAIWPNHQKKKPERLNWSRQPASRRPRVLQRVDEQVYTPSRQVGANARIHSWTKSCIERNHIPTIASRRPQVRSQECRRRRRKQWLAHSHIDTHNSTAALI</sequence>
<proteinExistence type="predicted"/>
<accession>F9WWL5</accession>
<dbReference type="InParanoid" id="F9WWL5"/>
<reference evidence="2 3" key="1">
    <citation type="journal article" date="2011" name="PLoS Genet.">
        <title>Finished genome of the fungal wheat pathogen Mycosphaerella graminicola reveals dispensome structure, chromosome plasticity, and stealth pathogenesis.</title>
        <authorList>
            <person name="Goodwin S.B."/>
            <person name="Ben M'barek S."/>
            <person name="Dhillon B."/>
            <person name="Wittenberg A.H.J."/>
            <person name="Crane C.F."/>
            <person name="Hane J.K."/>
            <person name="Foster A.J."/>
            <person name="Van der Lee T.A.J."/>
            <person name="Grimwood J."/>
            <person name="Aerts A."/>
            <person name="Antoniw J."/>
            <person name="Bailey A."/>
            <person name="Bluhm B."/>
            <person name="Bowler J."/>
            <person name="Bristow J."/>
            <person name="van der Burgt A."/>
            <person name="Canto-Canche B."/>
            <person name="Churchill A.C.L."/>
            <person name="Conde-Ferraez L."/>
            <person name="Cools H.J."/>
            <person name="Coutinho P.M."/>
            <person name="Csukai M."/>
            <person name="Dehal P."/>
            <person name="De Wit P."/>
            <person name="Donzelli B."/>
            <person name="van de Geest H.C."/>
            <person name="van Ham R.C.H.J."/>
            <person name="Hammond-Kosack K.E."/>
            <person name="Henrissat B."/>
            <person name="Kilian A."/>
            <person name="Kobayashi A.K."/>
            <person name="Koopmann E."/>
            <person name="Kourmpetis Y."/>
            <person name="Kuzniar A."/>
            <person name="Lindquist E."/>
            <person name="Lombard V."/>
            <person name="Maliepaard C."/>
            <person name="Martins N."/>
            <person name="Mehrabi R."/>
            <person name="Nap J.P.H."/>
            <person name="Ponomarenko A."/>
            <person name="Rudd J.J."/>
            <person name="Salamov A."/>
            <person name="Schmutz J."/>
            <person name="Schouten H.J."/>
            <person name="Shapiro H."/>
            <person name="Stergiopoulos I."/>
            <person name="Torriani S.F.F."/>
            <person name="Tu H."/>
            <person name="de Vries R.P."/>
            <person name="Waalwijk C."/>
            <person name="Ware S.B."/>
            <person name="Wiebenga A."/>
            <person name="Zwiers L.-H."/>
            <person name="Oliver R.P."/>
            <person name="Grigoriev I.V."/>
            <person name="Kema G.H.J."/>
        </authorList>
    </citation>
    <scope>NUCLEOTIDE SEQUENCE [LARGE SCALE GENOMIC DNA]</scope>
    <source>
        <strain evidence="3">CBS 115943 / IPO323</strain>
    </source>
</reference>
<organism evidence="2 3">
    <name type="scientific">Zymoseptoria tritici (strain CBS 115943 / IPO323)</name>
    <name type="common">Speckled leaf blotch fungus</name>
    <name type="synonym">Septoria tritici</name>
    <dbReference type="NCBI Taxonomy" id="336722"/>
    <lineage>
        <taxon>Eukaryota</taxon>
        <taxon>Fungi</taxon>
        <taxon>Dikarya</taxon>
        <taxon>Ascomycota</taxon>
        <taxon>Pezizomycotina</taxon>
        <taxon>Dothideomycetes</taxon>
        <taxon>Dothideomycetidae</taxon>
        <taxon>Mycosphaerellales</taxon>
        <taxon>Mycosphaerellaceae</taxon>
        <taxon>Zymoseptoria</taxon>
    </lineage>
</organism>
<dbReference type="KEGG" id="ztr:MYCGRDRAFT_102519"/>
<protein>
    <submittedName>
        <fullName evidence="2">Uncharacterized protein</fullName>
    </submittedName>
</protein>
<feature type="region of interest" description="Disordered" evidence="1">
    <location>
        <begin position="1"/>
        <end position="28"/>
    </location>
</feature>
<feature type="non-terminal residue" evidence="2">
    <location>
        <position position="1"/>
    </location>
</feature>
<name>F9WWL5_ZYMTI</name>